<dbReference type="Pfam" id="PF12770">
    <property type="entry name" value="CHAT"/>
    <property type="match status" value="1"/>
</dbReference>
<protein>
    <submittedName>
        <fullName evidence="2">CHAT domain-containing protein</fullName>
    </submittedName>
</protein>
<gene>
    <name evidence="2" type="ORF">LWC34_31090</name>
</gene>
<name>A0ABS8ZHE4_9PSEU</name>
<evidence type="ECO:0000313" key="3">
    <source>
        <dbReference type="Proteomes" id="UP001521150"/>
    </source>
</evidence>
<proteinExistence type="predicted"/>
<accession>A0ABS8ZHE4</accession>
<sequence>MMAYDIHQLRSAPAHVVLSSCDVGQTVVRNGDEILGFTAALLYSGTKTVLSSVASVDDGAAVDVMAAYHRGLRQGYRPARTLADATLIQPLMPFVCFGSS</sequence>
<evidence type="ECO:0000259" key="1">
    <source>
        <dbReference type="Pfam" id="PF12770"/>
    </source>
</evidence>
<organism evidence="2 3">
    <name type="scientific">Kibdelosporangium philippinense</name>
    <dbReference type="NCBI Taxonomy" id="211113"/>
    <lineage>
        <taxon>Bacteria</taxon>
        <taxon>Bacillati</taxon>
        <taxon>Actinomycetota</taxon>
        <taxon>Actinomycetes</taxon>
        <taxon>Pseudonocardiales</taxon>
        <taxon>Pseudonocardiaceae</taxon>
        <taxon>Kibdelosporangium</taxon>
    </lineage>
</organism>
<keyword evidence="3" id="KW-1185">Reference proteome</keyword>
<feature type="domain" description="CHAT" evidence="1">
    <location>
        <begin position="4"/>
        <end position="86"/>
    </location>
</feature>
<dbReference type="InterPro" id="IPR024983">
    <property type="entry name" value="CHAT_dom"/>
</dbReference>
<dbReference type="EMBL" id="JAJVCN010000002">
    <property type="protein sequence ID" value="MCE7007234.1"/>
    <property type="molecule type" value="Genomic_DNA"/>
</dbReference>
<evidence type="ECO:0000313" key="2">
    <source>
        <dbReference type="EMBL" id="MCE7007234.1"/>
    </source>
</evidence>
<dbReference type="Proteomes" id="UP001521150">
    <property type="component" value="Unassembled WGS sequence"/>
</dbReference>
<reference evidence="2 3" key="1">
    <citation type="submission" date="2021-12" db="EMBL/GenBank/DDBJ databases">
        <title>Genome sequence of Kibdelosporangium philippinense ATCC 49844.</title>
        <authorList>
            <person name="Fedorov E.A."/>
            <person name="Omeragic M."/>
            <person name="Shalygina K.F."/>
            <person name="Maclea K.S."/>
        </authorList>
    </citation>
    <scope>NUCLEOTIDE SEQUENCE [LARGE SCALE GENOMIC DNA]</scope>
    <source>
        <strain evidence="2 3">ATCC 49844</strain>
    </source>
</reference>
<dbReference type="RefSeq" id="WP_233728613.1">
    <property type="nucleotide sequence ID" value="NZ_JAJVCN010000002.1"/>
</dbReference>
<comment type="caution">
    <text evidence="2">The sequence shown here is derived from an EMBL/GenBank/DDBJ whole genome shotgun (WGS) entry which is preliminary data.</text>
</comment>